<dbReference type="HOGENOM" id="CLU_023945_1_0_1"/>
<dbReference type="PANTHER" id="PTHR36183:SF2">
    <property type="entry name" value="BETA-GLUCURONIDASE C-TERMINAL DOMAIN-CONTAINING PROTEIN"/>
    <property type="match status" value="1"/>
</dbReference>
<feature type="region of interest" description="Disordered" evidence="1">
    <location>
        <begin position="537"/>
        <end position="563"/>
    </location>
</feature>
<keyword evidence="2" id="KW-0732">Signal</keyword>
<dbReference type="InterPro" id="IPR052974">
    <property type="entry name" value="GH79_Enzymes"/>
</dbReference>
<feature type="domain" description="Beta-glucuronidase C-terminal" evidence="3">
    <location>
        <begin position="419"/>
        <end position="525"/>
    </location>
</feature>
<proteinExistence type="predicted"/>
<evidence type="ECO:0000256" key="1">
    <source>
        <dbReference type="SAM" id="MobiDB-lite"/>
    </source>
</evidence>
<keyword evidence="4" id="KW-0378">Hydrolase</keyword>
<protein>
    <submittedName>
        <fullName evidence="4">Glycoside hydrolase family 79 protein</fullName>
    </submittedName>
</protein>
<accession>M2RPQ5</accession>
<feature type="chain" id="PRO_5004024659" evidence="2">
    <location>
        <begin position="24"/>
        <end position="585"/>
    </location>
</feature>
<dbReference type="AlphaFoldDB" id="M2RPQ5"/>
<dbReference type="EMBL" id="KB445792">
    <property type="protein sequence ID" value="EMD40856.1"/>
    <property type="molecule type" value="Genomic_DNA"/>
</dbReference>
<name>M2RPQ5_CERS8</name>
<dbReference type="GO" id="GO:0016787">
    <property type="term" value="F:hydrolase activity"/>
    <property type="evidence" value="ECO:0007669"/>
    <property type="project" value="UniProtKB-KW"/>
</dbReference>
<dbReference type="InterPro" id="IPR017853">
    <property type="entry name" value="GH"/>
</dbReference>
<evidence type="ECO:0000259" key="3">
    <source>
        <dbReference type="Pfam" id="PF16862"/>
    </source>
</evidence>
<dbReference type="OrthoDB" id="2796951at2759"/>
<sequence>MRTSWSRPLSLLLSSALYRSVTALSVNAPSNPPSENATIVYANFLGLSVELAYLNFYFGNTTSDAPQPMLNYLSALHDRSSGLPLRVRLGGNSMDSATYVPSQQDMIEFTDPNSNSNDPIVNFGPVTFDVMNSVSDSVGGIQYLIGLSLRDPNSSNIPLLAGDAQKALGNKLDSFILGNEPDLYTRHGDRPNMANYSVYDYIGDYWVVLENLQDTPTDGDVLSLDKISGPTICCVWDLDAVLQSGWLNDFSSRLNYITLQHYPQDVCSGSYSFGLSHYLQHANTVSLAQWQSPGIDYLLSLPPTSRRRLIMDEFNSLSCGGVPGLSNTFGVAMWTADYALQMASVGYSAAYLHTREPGISYNPVMPPAGVADNGGAWSTNPNYYAMLVVAEALQGGNGNRVVDLNIANSMQSTGATAAGYAAYDGNASVVNSIVLFNYANSSGTPSNFSLDSAFFHSAPSAKNVTVRFLTAPSVNEEVFVTWGGQTLANIGDGLLTPASSAAWNDQSLSCASGCTVQVPGPGVAVLFLTDLSTVSNSTDDGATSSGTSSSTGSAPTGQQTTSGSAALPTPVVGILLSFLLTLVYF</sequence>
<feature type="signal peptide" evidence="2">
    <location>
        <begin position="1"/>
        <end position="23"/>
    </location>
</feature>
<evidence type="ECO:0000313" key="4">
    <source>
        <dbReference type="EMBL" id="EMD40856.1"/>
    </source>
</evidence>
<gene>
    <name evidence="4" type="ORF">CERSUDRAFT_111435</name>
</gene>
<dbReference type="InterPro" id="IPR031728">
    <property type="entry name" value="GlcAase_C"/>
</dbReference>
<evidence type="ECO:0000313" key="5">
    <source>
        <dbReference type="Proteomes" id="UP000016930"/>
    </source>
</evidence>
<reference evidence="4 5" key="1">
    <citation type="journal article" date="2012" name="Proc. Natl. Acad. Sci. U.S.A.">
        <title>Comparative genomics of Ceriporiopsis subvermispora and Phanerochaete chrysosporium provide insight into selective ligninolysis.</title>
        <authorList>
            <person name="Fernandez-Fueyo E."/>
            <person name="Ruiz-Duenas F.J."/>
            <person name="Ferreira P."/>
            <person name="Floudas D."/>
            <person name="Hibbett D.S."/>
            <person name="Canessa P."/>
            <person name="Larrondo L.F."/>
            <person name="James T.Y."/>
            <person name="Seelenfreund D."/>
            <person name="Lobos S."/>
            <person name="Polanco R."/>
            <person name="Tello M."/>
            <person name="Honda Y."/>
            <person name="Watanabe T."/>
            <person name="Watanabe T."/>
            <person name="Ryu J.S."/>
            <person name="Kubicek C.P."/>
            <person name="Schmoll M."/>
            <person name="Gaskell J."/>
            <person name="Hammel K.E."/>
            <person name="St John F.J."/>
            <person name="Vanden Wymelenberg A."/>
            <person name="Sabat G."/>
            <person name="Splinter BonDurant S."/>
            <person name="Syed K."/>
            <person name="Yadav J.S."/>
            <person name="Doddapaneni H."/>
            <person name="Subramanian V."/>
            <person name="Lavin J.L."/>
            <person name="Oguiza J.A."/>
            <person name="Perez G."/>
            <person name="Pisabarro A.G."/>
            <person name="Ramirez L."/>
            <person name="Santoyo F."/>
            <person name="Master E."/>
            <person name="Coutinho P.M."/>
            <person name="Henrissat B."/>
            <person name="Lombard V."/>
            <person name="Magnuson J.K."/>
            <person name="Kuees U."/>
            <person name="Hori C."/>
            <person name="Igarashi K."/>
            <person name="Samejima M."/>
            <person name="Held B.W."/>
            <person name="Barry K.W."/>
            <person name="LaButti K.M."/>
            <person name="Lapidus A."/>
            <person name="Lindquist E.A."/>
            <person name="Lucas S.M."/>
            <person name="Riley R."/>
            <person name="Salamov A.A."/>
            <person name="Hoffmeister D."/>
            <person name="Schwenk D."/>
            <person name="Hadar Y."/>
            <person name="Yarden O."/>
            <person name="de Vries R.P."/>
            <person name="Wiebenga A."/>
            <person name="Stenlid J."/>
            <person name="Eastwood D."/>
            <person name="Grigoriev I.V."/>
            <person name="Berka R.M."/>
            <person name="Blanchette R.A."/>
            <person name="Kersten P."/>
            <person name="Martinez A.T."/>
            <person name="Vicuna R."/>
            <person name="Cullen D."/>
        </authorList>
    </citation>
    <scope>NUCLEOTIDE SEQUENCE [LARGE SCALE GENOMIC DNA]</scope>
    <source>
        <strain evidence="4 5">B</strain>
    </source>
</reference>
<dbReference type="PANTHER" id="PTHR36183">
    <property type="entry name" value="BETA-GLUCURONIDASE"/>
    <property type="match status" value="1"/>
</dbReference>
<evidence type="ECO:0000256" key="2">
    <source>
        <dbReference type="SAM" id="SignalP"/>
    </source>
</evidence>
<organism evidence="4 5">
    <name type="scientific">Ceriporiopsis subvermispora (strain B)</name>
    <name type="common">White-rot fungus</name>
    <name type="synonym">Gelatoporia subvermispora</name>
    <dbReference type="NCBI Taxonomy" id="914234"/>
    <lineage>
        <taxon>Eukaryota</taxon>
        <taxon>Fungi</taxon>
        <taxon>Dikarya</taxon>
        <taxon>Basidiomycota</taxon>
        <taxon>Agaricomycotina</taxon>
        <taxon>Agaricomycetes</taxon>
        <taxon>Polyporales</taxon>
        <taxon>Gelatoporiaceae</taxon>
        <taxon>Gelatoporia</taxon>
    </lineage>
</organism>
<dbReference type="Proteomes" id="UP000016930">
    <property type="component" value="Unassembled WGS sequence"/>
</dbReference>
<dbReference type="STRING" id="914234.M2RPQ5"/>
<dbReference type="Pfam" id="PF16862">
    <property type="entry name" value="Glyco_hydro_79C"/>
    <property type="match status" value="1"/>
</dbReference>
<keyword evidence="5" id="KW-1185">Reference proteome</keyword>
<dbReference type="SUPFAM" id="SSF51445">
    <property type="entry name" value="(Trans)glycosidases"/>
    <property type="match status" value="1"/>
</dbReference>
<dbReference type="Gene3D" id="3.20.20.80">
    <property type="entry name" value="Glycosidases"/>
    <property type="match status" value="1"/>
</dbReference>